<keyword evidence="1" id="KW-0732">Signal</keyword>
<evidence type="ECO:0000313" key="3">
    <source>
        <dbReference type="Proteomes" id="UP000324222"/>
    </source>
</evidence>
<accession>A0A5B7KHI8</accession>
<evidence type="ECO:0000256" key="1">
    <source>
        <dbReference type="SAM" id="SignalP"/>
    </source>
</evidence>
<dbReference type="Proteomes" id="UP000324222">
    <property type="component" value="Unassembled WGS sequence"/>
</dbReference>
<evidence type="ECO:0008006" key="4">
    <source>
        <dbReference type="Google" id="ProtNLM"/>
    </source>
</evidence>
<proteinExistence type="predicted"/>
<reference evidence="2 3" key="1">
    <citation type="submission" date="2019-05" db="EMBL/GenBank/DDBJ databases">
        <title>Another draft genome of Portunus trituberculatus and its Hox gene families provides insights of decapod evolution.</title>
        <authorList>
            <person name="Jeong J.-H."/>
            <person name="Song I."/>
            <person name="Kim S."/>
            <person name="Choi T."/>
            <person name="Kim D."/>
            <person name="Ryu S."/>
            <person name="Kim W."/>
        </authorList>
    </citation>
    <scope>NUCLEOTIDE SEQUENCE [LARGE SCALE GENOMIC DNA]</scope>
    <source>
        <tissue evidence="2">Muscle</tissue>
    </source>
</reference>
<dbReference type="EMBL" id="VSRR010150118">
    <property type="protein sequence ID" value="MPD06247.1"/>
    <property type="molecule type" value="Genomic_DNA"/>
</dbReference>
<evidence type="ECO:0000313" key="2">
    <source>
        <dbReference type="EMBL" id="MPD06247.1"/>
    </source>
</evidence>
<comment type="caution">
    <text evidence="2">The sequence shown here is derived from an EMBL/GenBank/DDBJ whole genome shotgun (WGS) entry which is preliminary data.</text>
</comment>
<name>A0A5B7KHI8_PORTR</name>
<dbReference type="AlphaFoldDB" id="A0A5B7KHI8"/>
<feature type="signal peptide" evidence="1">
    <location>
        <begin position="1"/>
        <end position="26"/>
    </location>
</feature>
<sequence length="93" mass="10345">MKKKFRKSLRRLATTWSWLIWAVIEAWRDAGGYLTPISSPPPARPPAPSVPRPSLTCLTPACLPQPASYFHPHLIPACFMCFPSPAPSVKLSF</sequence>
<protein>
    <recommendedName>
        <fullName evidence="4">Secreted protein</fullName>
    </recommendedName>
</protein>
<feature type="chain" id="PRO_5022673171" description="Secreted protein" evidence="1">
    <location>
        <begin position="27"/>
        <end position="93"/>
    </location>
</feature>
<keyword evidence="3" id="KW-1185">Reference proteome</keyword>
<organism evidence="2 3">
    <name type="scientific">Portunus trituberculatus</name>
    <name type="common">Swimming crab</name>
    <name type="synonym">Neptunus trituberculatus</name>
    <dbReference type="NCBI Taxonomy" id="210409"/>
    <lineage>
        <taxon>Eukaryota</taxon>
        <taxon>Metazoa</taxon>
        <taxon>Ecdysozoa</taxon>
        <taxon>Arthropoda</taxon>
        <taxon>Crustacea</taxon>
        <taxon>Multicrustacea</taxon>
        <taxon>Malacostraca</taxon>
        <taxon>Eumalacostraca</taxon>
        <taxon>Eucarida</taxon>
        <taxon>Decapoda</taxon>
        <taxon>Pleocyemata</taxon>
        <taxon>Brachyura</taxon>
        <taxon>Eubrachyura</taxon>
        <taxon>Portunoidea</taxon>
        <taxon>Portunidae</taxon>
        <taxon>Portuninae</taxon>
        <taxon>Portunus</taxon>
    </lineage>
</organism>
<gene>
    <name evidence="2" type="ORF">E2C01_102047</name>
</gene>